<evidence type="ECO:0000259" key="8">
    <source>
        <dbReference type="Pfam" id="PF01494"/>
    </source>
</evidence>
<reference evidence="10" key="1">
    <citation type="journal article" date="2023" name="Commun. Biol.">
        <title>Genome analysis of Parmales, the sister group of diatoms, reveals the evolutionary specialization of diatoms from phago-mixotrophs to photoautotrophs.</title>
        <authorList>
            <person name="Ban H."/>
            <person name="Sato S."/>
            <person name="Yoshikawa S."/>
            <person name="Yamada K."/>
            <person name="Nakamura Y."/>
            <person name="Ichinomiya M."/>
            <person name="Sato N."/>
            <person name="Blanc-Mathieu R."/>
            <person name="Endo H."/>
            <person name="Kuwata A."/>
            <person name="Ogata H."/>
        </authorList>
    </citation>
    <scope>NUCLEOTIDE SEQUENCE [LARGE SCALE GENOMIC DNA]</scope>
    <source>
        <strain evidence="10">NIES 3701</strain>
    </source>
</reference>
<keyword evidence="6" id="KW-0503">Monooxygenase</keyword>
<dbReference type="AlphaFoldDB" id="A0A9W7AZC5"/>
<feature type="domain" description="FAD-binding" evidence="8">
    <location>
        <begin position="58"/>
        <end position="411"/>
    </location>
</feature>
<dbReference type="SUPFAM" id="SSF51905">
    <property type="entry name" value="FAD/NAD(P)-binding domain"/>
    <property type="match status" value="1"/>
</dbReference>
<dbReference type="GO" id="GO:0004502">
    <property type="term" value="F:kynurenine 3-monooxygenase activity"/>
    <property type="evidence" value="ECO:0007669"/>
    <property type="project" value="TreeGrafter"/>
</dbReference>
<evidence type="ECO:0000256" key="6">
    <source>
        <dbReference type="ARBA" id="ARBA00023033"/>
    </source>
</evidence>
<evidence type="ECO:0000256" key="4">
    <source>
        <dbReference type="ARBA" id="ARBA00022857"/>
    </source>
</evidence>
<keyword evidence="4" id="KW-0521">NADP</keyword>
<feature type="chain" id="PRO_5040950150" description="FAD-binding domain-containing protein" evidence="7">
    <location>
        <begin position="21"/>
        <end position="613"/>
    </location>
</feature>
<dbReference type="Gene3D" id="3.50.50.60">
    <property type="entry name" value="FAD/NAD(P)-binding domain"/>
    <property type="match status" value="1"/>
</dbReference>
<dbReference type="PANTHER" id="PTHR46028">
    <property type="entry name" value="KYNURENINE 3-MONOOXYGENASE"/>
    <property type="match status" value="1"/>
</dbReference>
<keyword evidence="3" id="KW-0274">FAD</keyword>
<comment type="caution">
    <text evidence="9">The sequence shown here is derived from an EMBL/GenBank/DDBJ whole genome shotgun (WGS) entry which is preliminary data.</text>
</comment>
<dbReference type="InterPro" id="IPR036188">
    <property type="entry name" value="FAD/NAD-bd_sf"/>
</dbReference>
<evidence type="ECO:0000256" key="1">
    <source>
        <dbReference type="ARBA" id="ARBA00001974"/>
    </source>
</evidence>
<dbReference type="InterPro" id="IPR002938">
    <property type="entry name" value="FAD-bd"/>
</dbReference>
<dbReference type="GO" id="GO:0070189">
    <property type="term" value="P:kynurenine metabolic process"/>
    <property type="evidence" value="ECO:0007669"/>
    <property type="project" value="TreeGrafter"/>
</dbReference>
<evidence type="ECO:0000256" key="2">
    <source>
        <dbReference type="ARBA" id="ARBA00022630"/>
    </source>
</evidence>
<dbReference type="PANTHER" id="PTHR46028:SF2">
    <property type="entry name" value="KYNURENINE 3-MONOOXYGENASE"/>
    <property type="match status" value="1"/>
</dbReference>
<dbReference type="OrthoDB" id="10053569at2759"/>
<gene>
    <name evidence="9" type="ORF">TrST_g4119</name>
</gene>
<dbReference type="Pfam" id="PF01494">
    <property type="entry name" value="FAD_binding_3"/>
    <property type="match status" value="1"/>
</dbReference>
<dbReference type="PRINTS" id="PR00420">
    <property type="entry name" value="RNGMNOXGNASE"/>
</dbReference>
<keyword evidence="2" id="KW-0285">Flavoprotein</keyword>
<evidence type="ECO:0000256" key="3">
    <source>
        <dbReference type="ARBA" id="ARBA00022827"/>
    </source>
</evidence>
<keyword evidence="5" id="KW-0560">Oxidoreductase</keyword>
<evidence type="ECO:0000313" key="9">
    <source>
        <dbReference type="EMBL" id="GMH77169.1"/>
    </source>
</evidence>
<proteinExistence type="predicted"/>
<dbReference type="EMBL" id="BRXY01000204">
    <property type="protein sequence ID" value="GMH77169.1"/>
    <property type="molecule type" value="Genomic_DNA"/>
</dbReference>
<feature type="signal peptide" evidence="7">
    <location>
        <begin position="1"/>
        <end position="20"/>
    </location>
</feature>
<sequence length="613" mass="66195">MCMLTKVVLACALLCQDASGFQSVYNPVASTLLGRGGRVGTGLCRGGRVGTGCMSLEATVDVIGAGPSGLATALGLLEQGHKVKVYDRLGEPVDPADPKIWSAEAGGVEKFYLIGLGGRGQKALKDLGVWDKVSEYCSEVVGRKDWSPGSEEGVERIFTDRPYTTMVLPRDKLVGALYQEVLKKGDGDVEFFFGKDVEVVDFGEAEGNSVELTVNDCVPAASGPNEGECDVTTVNTVKRSSDFVVAADGAGRSIAEKVATIEKYVDDNVRIYKTIPLKLPADDKDWNWKLNFSARTGDGRFNLDALPASKNGDYCAVMLLKEDDPLAKEGADPDVMREDFDRILPQFSQLISDDVMKRVAAKPVSRLPSFRYIYPRLHRGKVVVLGDAAHSVKPYFGLGANSALEDVIALTDCVKERGLSCGAAEEFSKKRAGEAKALVKLSRGFDRPGKLGFATFILPLILDGIFHGMLPKLFSPNTIAMLQASRTDSSGEAISYTFQEVVSIKRFDRVKQAALVSGVLYAMGKTASLCLGGLATLLRRSKLSVGIASSLVLFVGLAARRFYSSFSDNSAGEVLAKTETDINGKKISKKKKFEDNESFMMSARQKQRERDGG</sequence>
<dbReference type="GO" id="GO:0071949">
    <property type="term" value="F:FAD binding"/>
    <property type="evidence" value="ECO:0007669"/>
    <property type="project" value="InterPro"/>
</dbReference>
<dbReference type="Proteomes" id="UP001165085">
    <property type="component" value="Unassembled WGS sequence"/>
</dbReference>
<accession>A0A9W7AZC5</accession>
<evidence type="ECO:0000256" key="5">
    <source>
        <dbReference type="ARBA" id="ARBA00023002"/>
    </source>
</evidence>
<evidence type="ECO:0000256" key="7">
    <source>
        <dbReference type="SAM" id="SignalP"/>
    </source>
</evidence>
<comment type="cofactor">
    <cofactor evidence="1">
        <name>FAD</name>
        <dbReference type="ChEBI" id="CHEBI:57692"/>
    </cofactor>
</comment>
<evidence type="ECO:0000313" key="10">
    <source>
        <dbReference type="Proteomes" id="UP001165085"/>
    </source>
</evidence>
<keyword evidence="10" id="KW-1185">Reference proteome</keyword>
<keyword evidence="7" id="KW-0732">Signal</keyword>
<organism evidence="9 10">
    <name type="scientific">Triparma strigata</name>
    <dbReference type="NCBI Taxonomy" id="1606541"/>
    <lineage>
        <taxon>Eukaryota</taxon>
        <taxon>Sar</taxon>
        <taxon>Stramenopiles</taxon>
        <taxon>Ochrophyta</taxon>
        <taxon>Bolidophyceae</taxon>
        <taxon>Parmales</taxon>
        <taxon>Triparmaceae</taxon>
        <taxon>Triparma</taxon>
    </lineage>
</organism>
<protein>
    <recommendedName>
        <fullName evidence="8">FAD-binding domain-containing protein</fullName>
    </recommendedName>
</protein>
<name>A0A9W7AZC5_9STRA</name>